<organism evidence="1 2">
    <name type="scientific">Clostridium tepidiprofundi DSM 19306</name>
    <dbReference type="NCBI Taxonomy" id="1121338"/>
    <lineage>
        <taxon>Bacteria</taxon>
        <taxon>Bacillati</taxon>
        <taxon>Bacillota</taxon>
        <taxon>Clostridia</taxon>
        <taxon>Eubacteriales</taxon>
        <taxon>Clostridiaceae</taxon>
        <taxon>Clostridium</taxon>
    </lineage>
</organism>
<dbReference type="Pfam" id="PF11536">
    <property type="entry name" value="DUF3226"/>
    <property type="match status" value="1"/>
</dbReference>
<dbReference type="STRING" id="1121338.CLTEP_16630"/>
<keyword evidence="2" id="KW-1185">Reference proteome</keyword>
<dbReference type="OrthoDB" id="2989487at2"/>
<dbReference type="SUPFAM" id="SSF160945">
    <property type="entry name" value="PH0156-like"/>
    <property type="match status" value="1"/>
</dbReference>
<protein>
    <recommendedName>
        <fullName evidence="3">DUF3226 domain-containing protein</fullName>
    </recommendedName>
</protein>
<dbReference type="Gene3D" id="3.40.50.10620">
    <property type="entry name" value="PH0156-like domains"/>
    <property type="match status" value="1"/>
</dbReference>
<evidence type="ECO:0008006" key="3">
    <source>
        <dbReference type="Google" id="ProtNLM"/>
    </source>
</evidence>
<comment type="caution">
    <text evidence="1">The sequence shown here is derived from an EMBL/GenBank/DDBJ whole genome shotgun (WGS) entry which is preliminary data.</text>
</comment>
<gene>
    <name evidence="1" type="ORF">CLTEP_16630</name>
</gene>
<evidence type="ECO:0000313" key="1">
    <source>
        <dbReference type="EMBL" id="KYH34430.1"/>
    </source>
</evidence>
<reference evidence="1 2" key="1">
    <citation type="submission" date="2016-02" db="EMBL/GenBank/DDBJ databases">
        <title>Genome sequence of Clostridium tepidiprofundi DSM 19306.</title>
        <authorList>
            <person name="Poehlein A."/>
            <person name="Daniel R."/>
        </authorList>
    </citation>
    <scope>NUCLEOTIDE SEQUENCE [LARGE SCALE GENOMIC DNA]</scope>
    <source>
        <strain evidence="1 2">DSM 19306</strain>
    </source>
</reference>
<evidence type="ECO:0000313" key="2">
    <source>
        <dbReference type="Proteomes" id="UP000075531"/>
    </source>
</evidence>
<dbReference type="InterPro" id="IPR024508">
    <property type="entry name" value="DUF3226"/>
</dbReference>
<name>A0A151B3R4_9CLOT</name>
<dbReference type="RefSeq" id="WP_066825248.1">
    <property type="nucleotide sequence ID" value="NZ_LTBA01000017.1"/>
</dbReference>
<accession>A0A151B3R4</accession>
<dbReference type="PATRIC" id="fig|1121338.3.peg.1711"/>
<dbReference type="AlphaFoldDB" id="A0A151B3R4"/>
<proteinExistence type="predicted"/>
<dbReference type="Proteomes" id="UP000075531">
    <property type="component" value="Unassembled WGS sequence"/>
</dbReference>
<sequence>MKNIIFCEGSTDAILLSYYLGKVVGWNYNKRLTKKIGLPIRNHENEEVYVYSKDEKELIIWAVGGQNNFHYAISHIIQANEVLERDNAYKKLIILKDRDQFEENNKILREIEDIFMDNGIKIDFKNNNDWVHYIYSNNYDEENHIEVLPIIIPFDKEGALETFILDAICEMGEEESHVVGKSKEFISGFSLTKYLNTQRLRVKGELAVALGTLFPQKTFTPIDSMLKSIRWEEYETIQNGFRKLKEI</sequence>
<dbReference type="EMBL" id="LTBA01000017">
    <property type="protein sequence ID" value="KYH34430.1"/>
    <property type="molecule type" value="Genomic_DNA"/>
</dbReference>